<proteinExistence type="predicted"/>
<name>A0A428NGI5_9HYPO</name>
<sequence length="186" mass="20299">MPRRMLLIHLVASQSTQHLQEALPPPPLGLMVLLRSFVSFRQEGHHPLPNGSYESLYEVPTQANFGLQPSLQGSPSVLQECRTLPSTTTTPDHTWPTTSAPDGDNGAMAMRSEESTTAAGQNEEADRRHDEHAEESSGSPRATSETIVEIDGAVISRLDDVAAAEARRQSDAMECRGRGSQKMRQI</sequence>
<dbReference type="Proteomes" id="UP000288168">
    <property type="component" value="Unassembled WGS sequence"/>
</dbReference>
<feature type="compositionally biased region" description="Basic and acidic residues" evidence="1">
    <location>
        <begin position="124"/>
        <end position="135"/>
    </location>
</feature>
<gene>
    <name evidence="2" type="ORF">CEP54_016252</name>
</gene>
<protein>
    <submittedName>
        <fullName evidence="2">Uncharacterized protein</fullName>
    </submittedName>
</protein>
<feature type="compositionally biased region" description="Low complexity" evidence="1">
    <location>
        <begin position="83"/>
        <end position="98"/>
    </location>
</feature>
<evidence type="ECO:0000313" key="3">
    <source>
        <dbReference type="Proteomes" id="UP000288168"/>
    </source>
</evidence>
<feature type="region of interest" description="Disordered" evidence="1">
    <location>
        <begin position="83"/>
        <end position="148"/>
    </location>
</feature>
<organism evidence="2 3">
    <name type="scientific">Fusarium duplospermum</name>
    <dbReference type="NCBI Taxonomy" id="1325734"/>
    <lineage>
        <taxon>Eukaryota</taxon>
        <taxon>Fungi</taxon>
        <taxon>Dikarya</taxon>
        <taxon>Ascomycota</taxon>
        <taxon>Pezizomycotina</taxon>
        <taxon>Sordariomycetes</taxon>
        <taxon>Hypocreomycetidae</taxon>
        <taxon>Hypocreales</taxon>
        <taxon>Nectriaceae</taxon>
        <taxon>Fusarium</taxon>
        <taxon>Fusarium solani species complex</taxon>
    </lineage>
</organism>
<feature type="compositionally biased region" description="Basic and acidic residues" evidence="1">
    <location>
        <begin position="165"/>
        <end position="177"/>
    </location>
</feature>
<dbReference type="AlphaFoldDB" id="A0A428NGI5"/>
<feature type="compositionally biased region" description="Polar residues" evidence="1">
    <location>
        <begin position="136"/>
        <end position="146"/>
    </location>
</feature>
<evidence type="ECO:0000256" key="1">
    <source>
        <dbReference type="SAM" id="MobiDB-lite"/>
    </source>
</evidence>
<dbReference type="EMBL" id="NKCI01000572">
    <property type="protein sequence ID" value="RSL39839.1"/>
    <property type="molecule type" value="Genomic_DNA"/>
</dbReference>
<comment type="caution">
    <text evidence="2">The sequence shown here is derived from an EMBL/GenBank/DDBJ whole genome shotgun (WGS) entry which is preliminary data.</text>
</comment>
<reference evidence="2 3" key="1">
    <citation type="submission" date="2017-06" db="EMBL/GenBank/DDBJ databases">
        <title>Comparative genomic analysis of Ambrosia Fusariam Clade fungi.</title>
        <authorList>
            <person name="Stajich J.E."/>
            <person name="Carrillo J."/>
            <person name="Kijimoto T."/>
            <person name="Eskalen A."/>
            <person name="O'Donnell K."/>
            <person name="Kasson M."/>
        </authorList>
    </citation>
    <scope>NUCLEOTIDE SEQUENCE [LARGE SCALE GENOMIC DNA]</scope>
    <source>
        <strain evidence="2 3">NRRL62584</strain>
    </source>
</reference>
<accession>A0A428NGI5</accession>
<keyword evidence="3" id="KW-1185">Reference proteome</keyword>
<feature type="region of interest" description="Disordered" evidence="1">
    <location>
        <begin position="165"/>
        <end position="186"/>
    </location>
</feature>
<evidence type="ECO:0000313" key="2">
    <source>
        <dbReference type="EMBL" id="RSL39839.1"/>
    </source>
</evidence>